<dbReference type="Proteomes" id="UP001596137">
    <property type="component" value="Unassembled WGS sequence"/>
</dbReference>
<organism evidence="2 3">
    <name type="scientific">Sphaerisporangium aureirubrum</name>
    <dbReference type="NCBI Taxonomy" id="1544736"/>
    <lineage>
        <taxon>Bacteria</taxon>
        <taxon>Bacillati</taxon>
        <taxon>Actinomycetota</taxon>
        <taxon>Actinomycetes</taxon>
        <taxon>Streptosporangiales</taxon>
        <taxon>Streptosporangiaceae</taxon>
        <taxon>Sphaerisporangium</taxon>
    </lineage>
</organism>
<comment type="caution">
    <text evidence="2">The sequence shown here is derived from an EMBL/GenBank/DDBJ whole genome shotgun (WGS) entry which is preliminary data.</text>
</comment>
<keyword evidence="3" id="KW-1185">Reference proteome</keyword>
<evidence type="ECO:0000256" key="1">
    <source>
        <dbReference type="SAM" id="MobiDB-lite"/>
    </source>
</evidence>
<proteinExistence type="predicted"/>
<gene>
    <name evidence="2" type="ORF">ACFP1K_36635</name>
</gene>
<feature type="region of interest" description="Disordered" evidence="1">
    <location>
        <begin position="80"/>
        <end position="100"/>
    </location>
</feature>
<reference evidence="3" key="1">
    <citation type="journal article" date="2019" name="Int. J. Syst. Evol. Microbiol.">
        <title>The Global Catalogue of Microorganisms (GCM) 10K type strain sequencing project: providing services to taxonomists for standard genome sequencing and annotation.</title>
        <authorList>
            <consortium name="The Broad Institute Genomics Platform"/>
            <consortium name="The Broad Institute Genome Sequencing Center for Infectious Disease"/>
            <person name="Wu L."/>
            <person name="Ma J."/>
        </authorList>
    </citation>
    <scope>NUCLEOTIDE SEQUENCE [LARGE SCALE GENOMIC DNA]</scope>
    <source>
        <strain evidence="3">JCM 30346</strain>
    </source>
</reference>
<evidence type="ECO:0000313" key="2">
    <source>
        <dbReference type="EMBL" id="MFC6086745.1"/>
    </source>
</evidence>
<sequence>MIYPHYDPADLPDDQRQANPETTRRVLGAVADILEIERRRCQAAGLIQSWQLSRADLDRAAASLGLPPISDQEWNVIHATHDNTPDSEHHDHVVPGRRGT</sequence>
<name>A0ABW1NUA5_9ACTN</name>
<protein>
    <submittedName>
        <fullName evidence="2">Uncharacterized protein</fullName>
    </submittedName>
</protein>
<evidence type="ECO:0000313" key="3">
    <source>
        <dbReference type="Proteomes" id="UP001596137"/>
    </source>
</evidence>
<dbReference type="EMBL" id="JBHSRF010000098">
    <property type="protein sequence ID" value="MFC6086745.1"/>
    <property type="molecule type" value="Genomic_DNA"/>
</dbReference>
<dbReference type="RefSeq" id="WP_380762222.1">
    <property type="nucleotide sequence ID" value="NZ_JBHSRF010000098.1"/>
</dbReference>
<feature type="compositionally biased region" description="Basic and acidic residues" evidence="1">
    <location>
        <begin position="80"/>
        <end position="94"/>
    </location>
</feature>
<feature type="region of interest" description="Disordered" evidence="1">
    <location>
        <begin position="1"/>
        <end position="23"/>
    </location>
</feature>
<accession>A0ABW1NUA5</accession>